<sequence>MKSIAFIFVAALLVLVAGHAEQHGDPNAIAKCTAGVSMTFGSAAMNPAAQACARRRHQKLKQGPQVCCDKRWFDSRQIDQSKVCKTWFLGLVVTVQKGTPCDFGDPTTGTVGKPSTSNTAKFKWTLPQFLQKASLVGTTSSNKLSFIARLLCMIMPESYLNWTRLSKAVASISSGSVGC</sequence>
<feature type="signal peptide" evidence="1">
    <location>
        <begin position="1"/>
        <end position="20"/>
    </location>
</feature>
<keyword evidence="4" id="KW-1185">Reference proteome</keyword>
<evidence type="ECO:0000313" key="3">
    <source>
        <dbReference type="EMBL" id="VFT90971.1"/>
    </source>
</evidence>
<organism evidence="3 4">
    <name type="scientific">Aphanomyces stellatus</name>
    <dbReference type="NCBI Taxonomy" id="120398"/>
    <lineage>
        <taxon>Eukaryota</taxon>
        <taxon>Sar</taxon>
        <taxon>Stramenopiles</taxon>
        <taxon>Oomycota</taxon>
        <taxon>Saprolegniomycetes</taxon>
        <taxon>Saprolegniales</taxon>
        <taxon>Verrucalvaceae</taxon>
        <taxon>Aphanomyces</taxon>
    </lineage>
</organism>
<protein>
    <submittedName>
        <fullName evidence="3">Aste57867_14145 protein</fullName>
    </submittedName>
</protein>
<gene>
    <name evidence="3" type="primary">Aste57867_14145</name>
    <name evidence="2" type="ORF">As57867_014094</name>
    <name evidence="3" type="ORF">ASTE57867_14145</name>
</gene>
<name>A0A485L1K6_9STRA</name>
<reference evidence="3 4" key="1">
    <citation type="submission" date="2019-03" db="EMBL/GenBank/DDBJ databases">
        <authorList>
            <person name="Gaulin E."/>
            <person name="Dumas B."/>
        </authorList>
    </citation>
    <scope>NUCLEOTIDE SEQUENCE [LARGE SCALE GENOMIC DNA]</scope>
    <source>
        <strain evidence="3">CBS 568.67</strain>
    </source>
</reference>
<dbReference type="AlphaFoldDB" id="A0A485L1K6"/>
<dbReference type="Proteomes" id="UP000332933">
    <property type="component" value="Unassembled WGS sequence"/>
</dbReference>
<feature type="chain" id="PRO_5036116317" evidence="1">
    <location>
        <begin position="21"/>
        <end position="179"/>
    </location>
</feature>
<keyword evidence="1" id="KW-0732">Signal</keyword>
<reference evidence="2" key="2">
    <citation type="submission" date="2019-06" db="EMBL/GenBank/DDBJ databases">
        <title>Genomics analysis of Aphanomyces spp. identifies a new class of oomycete effector associated with host adaptation.</title>
        <authorList>
            <person name="Gaulin E."/>
        </authorList>
    </citation>
    <scope>NUCLEOTIDE SEQUENCE</scope>
    <source>
        <strain evidence="2">CBS 578.67</strain>
    </source>
</reference>
<evidence type="ECO:0000313" key="2">
    <source>
        <dbReference type="EMBL" id="KAF0694996.1"/>
    </source>
</evidence>
<dbReference type="EMBL" id="VJMH01005525">
    <property type="protein sequence ID" value="KAF0694996.1"/>
    <property type="molecule type" value="Genomic_DNA"/>
</dbReference>
<evidence type="ECO:0000313" key="4">
    <source>
        <dbReference type="Proteomes" id="UP000332933"/>
    </source>
</evidence>
<dbReference type="EMBL" id="CAADRA010005546">
    <property type="protein sequence ID" value="VFT90971.1"/>
    <property type="molecule type" value="Genomic_DNA"/>
</dbReference>
<proteinExistence type="predicted"/>
<accession>A0A485L1K6</accession>
<evidence type="ECO:0000256" key="1">
    <source>
        <dbReference type="SAM" id="SignalP"/>
    </source>
</evidence>